<feature type="domain" description="Cation/H+ exchanger transmembrane" evidence="11">
    <location>
        <begin position="33"/>
        <end position="413"/>
    </location>
</feature>
<feature type="transmembrane region" description="Helical" evidence="10">
    <location>
        <begin position="111"/>
        <end position="138"/>
    </location>
</feature>
<evidence type="ECO:0008006" key="16">
    <source>
        <dbReference type="Google" id="ProtNLM"/>
    </source>
</evidence>
<name>A0ABQ9MGS8_HEVBR</name>
<dbReference type="Pfam" id="PF00999">
    <property type="entry name" value="Na_H_Exchanger"/>
    <property type="match status" value="1"/>
</dbReference>
<dbReference type="InterPro" id="IPR057291">
    <property type="entry name" value="CHX17_2nd"/>
</dbReference>
<evidence type="ECO:0000256" key="9">
    <source>
        <dbReference type="ARBA" id="ARBA00038341"/>
    </source>
</evidence>
<feature type="domain" description="Cation/H(+) antiporter C-terminal" evidence="13">
    <location>
        <begin position="610"/>
        <end position="768"/>
    </location>
</feature>
<dbReference type="InterPro" id="IPR038770">
    <property type="entry name" value="Na+/solute_symporter_sf"/>
</dbReference>
<comment type="caution">
    <text evidence="14">The sequence shown here is derived from an EMBL/GenBank/DDBJ whole genome shotgun (WGS) entry which is preliminary data.</text>
</comment>
<keyword evidence="7" id="KW-0406">Ion transport</keyword>
<feature type="transmembrane region" description="Helical" evidence="10">
    <location>
        <begin position="144"/>
        <end position="167"/>
    </location>
</feature>
<dbReference type="PANTHER" id="PTHR32468:SF150">
    <property type="entry name" value="CATION_H+ EXCHANGER DOMAIN-CONTAINING PROTEIN"/>
    <property type="match status" value="1"/>
</dbReference>
<evidence type="ECO:0000256" key="2">
    <source>
        <dbReference type="ARBA" id="ARBA00022448"/>
    </source>
</evidence>
<accession>A0ABQ9MGS8</accession>
<evidence type="ECO:0000313" key="15">
    <source>
        <dbReference type="Proteomes" id="UP001174677"/>
    </source>
</evidence>
<organism evidence="14 15">
    <name type="scientific">Hevea brasiliensis</name>
    <name type="common">Para rubber tree</name>
    <name type="synonym">Siphonia brasiliensis</name>
    <dbReference type="NCBI Taxonomy" id="3981"/>
    <lineage>
        <taxon>Eukaryota</taxon>
        <taxon>Viridiplantae</taxon>
        <taxon>Streptophyta</taxon>
        <taxon>Embryophyta</taxon>
        <taxon>Tracheophyta</taxon>
        <taxon>Spermatophyta</taxon>
        <taxon>Magnoliopsida</taxon>
        <taxon>eudicotyledons</taxon>
        <taxon>Gunneridae</taxon>
        <taxon>Pentapetalae</taxon>
        <taxon>rosids</taxon>
        <taxon>fabids</taxon>
        <taxon>Malpighiales</taxon>
        <taxon>Euphorbiaceae</taxon>
        <taxon>Crotonoideae</taxon>
        <taxon>Micrandreae</taxon>
        <taxon>Hevea</taxon>
    </lineage>
</organism>
<evidence type="ECO:0000256" key="8">
    <source>
        <dbReference type="ARBA" id="ARBA00023136"/>
    </source>
</evidence>
<feature type="transmembrane region" description="Helical" evidence="10">
    <location>
        <begin position="207"/>
        <end position="228"/>
    </location>
</feature>
<feature type="domain" description="Cation/H(+) antiporter central" evidence="12">
    <location>
        <begin position="468"/>
        <end position="601"/>
    </location>
</feature>
<comment type="subcellular location">
    <subcellularLocation>
        <location evidence="1">Membrane</location>
        <topology evidence="1">Multi-pass membrane protein</topology>
    </subcellularLocation>
</comment>
<feature type="transmembrane region" description="Helical" evidence="10">
    <location>
        <begin position="20"/>
        <end position="38"/>
    </location>
</feature>
<comment type="similarity">
    <text evidence="9">Belongs to the monovalent cation:proton antiporter 2 (CPA2) transporter (TC 2.A.37) family. CHX (TC 2.A.37.4) subfamily.</text>
</comment>
<feature type="transmembrane region" description="Helical" evidence="10">
    <location>
        <begin position="240"/>
        <end position="257"/>
    </location>
</feature>
<feature type="transmembrane region" description="Helical" evidence="10">
    <location>
        <begin position="393"/>
        <end position="412"/>
    </location>
</feature>
<proteinExistence type="inferred from homology"/>
<evidence type="ECO:0000313" key="14">
    <source>
        <dbReference type="EMBL" id="KAJ9179536.1"/>
    </source>
</evidence>
<evidence type="ECO:0000259" key="11">
    <source>
        <dbReference type="Pfam" id="PF00999"/>
    </source>
</evidence>
<evidence type="ECO:0000259" key="13">
    <source>
        <dbReference type="Pfam" id="PF23259"/>
    </source>
</evidence>
<keyword evidence="3" id="KW-0633">Potassium transport</keyword>
<keyword evidence="4 10" id="KW-0812">Transmembrane</keyword>
<evidence type="ECO:0000256" key="5">
    <source>
        <dbReference type="ARBA" id="ARBA00022958"/>
    </source>
</evidence>
<evidence type="ECO:0000256" key="1">
    <source>
        <dbReference type="ARBA" id="ARBA00004141"/>
    </source>
</evidence>
<dbReference type="InterPro" id="IPR057290">
    <property type="entry name" value="CHX17_C"/>
</dbReference>
<dbReference type="Gene3D" id="1.20.1530.20">
    <property type="match status" value="1"/>
</dbReference>
<dbReference type="Proteomes" id="UP001174677">
    <property type="component" value="Chromosome 6"/>
</dbReference>
<feature type="transmembrane region" description="Helical" evidence="10">
    <location>
        <begin position="323"/>
        <end position="348"/>
    </location>
</feature>
<keyword evidence="15" id="KW-1185">Reference proteome</keyword>
<dbReference type="InterPro" id="IPR050794">
    <property type="entry name" value="CPA2_transporter"/>
</dbReference>
<protein>
    <recommendedName>
        <fullName evidence="16">Cation/H+ exchanger domain-containing protein</fullName>
    </recommendedName>
</protein>
<keyword evidence="8 10" id="KW-0472">Membrane</keyword>
<gene>
    <name evidence="14" type="ORF">P3X46_011312</name>
</gene>
<feature type="transmembrane region" description="Helical" evidence="10">
    <location>
        <begin position="179"/>
        <end position="201"/>
    </location>
</feature>
<keyword evidence="5" id="KW-0630">Potassium</keyword>
<dbReference type="PROSITE" id="PS51257">
    <property type="entry name" value="PROKAR_LIPOPROTEIN"/>
    <property type="match status" value="1"/>
</dbReference>
<evidence type="ECO:0000259" key="12">
    <source>
        <dbReference type="Pfam" id="PF23256"/>
    </source>
</evidence>
<keyword evidence="6 10" id="KW-1133">Transmembrane helix</keyword>
<evidence type="ECO:0000256" key="3">
    <source>
        <dbReference type="ARBA" id="ARBA00022538"/>
    </source>
</evidence>
<evidence type="ECO:0000256" key="7">
    <source>
        <dbReference type="ARBA" id="ARBA00023065"/>
    </source>
</evidence>
<evidence type="ECO:0000256" key="6">
    <source>
        <dbReference type="ARBA" id="ARBA00022989"/>
    </source>
</evidence>
<feature type="transmembrane region" description="Helical" evidence="10">
    <location>
        <begin position="292"/>
        <end position="311"/>
    </location>
</feature>
<sequence length="781" mass="88061">MDAAKRAMCTDDLLNPLTTTFVQSCIMLLISQFFHVVLKPLGQPGPIAQILAGLVLGPSLLCRIKKIGELFDQRDFSDYNFIVSFIFRILFMFLIGLETDIPYIKRNFRQASMIACGGIIACSAFGAAITIFVIRMLIINEHKLIFAHIIMIILASSAPPVVIRLITELKFHTAEVGRLAISSSLINEMSCMIWYDIVIAFTSGKMFGHGILCLVFTVLAVVLNRFLAIWYNRRRQNQRYLPGTDVLTILSPIIFFSFLIEEFGYNSTISCFFIGVMFPREGKTTRTLLHKLTYSVNNFILPIYFGFNGFRFDVSYLGSFRNVIVVVLVIVLSIGGKIIGTLVACHYLKIPRNEGVILAFILNLKGHGELLLIDVVPKSKAFDWWDDNFHNLVIIVVVLNTFIAGPVVSCILKREEKYSQGHNSLEIDDGPQSELRILFCVYSSRHISAKIGLISALNGFKKVPIRPYLMYLVELPKKRCKTNLMYHELEDGDQYSDEEDYGGNDVLEINDAVDNFSTETKVIVYIKKVVSSFAAMFENVCNSVEDFRVSILILTYHKHQRLDGKMEISKEGVRMNNQKILRHARCSIGIFVDKGQTGFQQPNPEVEQNVVTLFFGGPDDREALAFSKRIACHPRINLTVIRFQQATLGEQDNASISNDEVLLTISASEVENAIDNVSMEDFCKRYVSSGKVRYLEKHVNNGLETLEVLNEIKEMYSLIIIGKGARGYSPMTTGLSDWEECPELGTVGDLLASSEFNISGSILVIQQNRHSRNHHCCLMHD</sequence>
<evidence type="ECO:0000256" key="4">
    <source>
        <dbReference type="ARBA" id="ARBA00022692"/>
    </source>
</evidence>
<dbReference type="Pfam" id="PF23256">
    <property type="entry name" value="CHX17_2nd"/>
    <property type="match status" value="1"/>
</dbReference>
<dbReference type="InterPro" id="IPR006153">
    <property type="entry name" value="Cation/H_exchanger_TM"/>
</dbReference>
<feature type="transmembrane region" description="Helical" evidence="10">
    <location>
        <begin position="79"/>
        <end position="99"/>
    </location>
</feature>
<reference evidence="14" key="1">
    <citation type="journal article" date="2023" name="Plant Biotechnol. J.">
        <title>Chromosome-level wild Hevea brasiliensis genome provides new tools for genomic-assisted breeding and valuable loci to elevate rubber yield.</title>
        <authorList>
            <person name="Cheng H."/>
            <person name="Song X."/>
            <person name="Hu Y."/>
            <person name="Wu T."/>
            <person name="Yang Q."/>
            <person name="An Z."/>
            <person name="Feng S."/>
            <person name="Deng Z."/>
            <person name="Wu W."/>
            <person name="Zeng X."/>
            <person name="Tu M."/>
            <person name="Wang X."/>
            <person name="Huang H."/>
        </authorList>
    </citation>
    <scope>NUCLEOTIDE SEQUENCE</scope>
    <source>
        <strain evidence="14">MT/VB/25A 57/8</strain>
    </source>
</reference>
<dbReference type="Pfam" id="PF23259">
    <property type="entry name" value="CHX17_C"/>
    <property type="match status" value="1"/>
</dbReference>
<dbReference type="PANTHER" id="PTHR32468">
    <property type="entry name" value="CATION/H + ANTIPORTER"/>
    <property type="match status" value="1"/>
</dbReference>
<dbReference type="EMBL" id="JARPOI010000006">
    <property type="protein sequence ID" value="KAJ9179536.1"/>
    <property type="molecule type" value="Genomic_DNA"/>
</dbReference>
<evidence type="ECO:0000256" key="10">
    <source>
        <dbReference type="SAM" id="Phobius"/>
    </source>
</evidence>
<keyword evidence="2" id="KW-0813">Transport</keyword>